<dbReference type="GO" id="GO:0000724">
    <property type="term" value="P:double-strand break repair via homologous recombination"/>
    <property type="evidence" value="ECO:0007669"/>
    <property type="project" value="TreeGrafter"/>
</dbReference>
<evidence type="ECO:0000256" key="8">
    <source>
        <dbReference type="ARBA" id="ARBA00023054"/>
    </source>
</evidence>
<evidence type="ECO:0000256" key="12">
    <source>
        <dbReference type="SAM" id="Coils"/>
    </source>
</evidence>
<dbReference type="VEuPathDB" id="FungiDB:SCHCODRAFT_02533371"/>
<keyword evidence="9" id="KW-0233">DNA recombination</keyword>
<accession>D8PXB7</accession>
<dbReference type="PANTHER" id="PTHR19306">
    <property type="entry name" value="STRUCTURAL MAINTENANCE OF CHROMOSOMES 5,6 SMC5, SMC6"/>
    <property type="match status" value="1"/>
</dbReference>
<dbReference type="GO" id="GO:0030915">
    <property type="term" value="C:Smc5-Smc6 complex"/>
    <property type="evidence" value="ECO:0007669"/>
    <property type="project" value="TreeGrafter"/>
</dbReference>
<dbReference type="EMBL" id="GL377304">
    <property type="protein sequence ID" value="EFI99642.1"/>
    <property type="molecule type" value="Genomic_DNA"/>
</dbReference>
<dbReference type="GO" id="GO:0035861">
    <property type="term" value="C:site of double-strand break"/>
    <property type="evidence" value="ECO:0007669"/>
    <property type="project" value="TreeGrafter"/>
</dbReference>
<keyword evidence="16" id="KW-1185">Reference proteome</keyword>
<evidence type="ECO:0000313" key="16">
    <source>
        <dbReference type="Proteomes" id="UP000007431"/>
    </source>
</evidence>
<feature type="coiled-coil region" evidence="12">
    <location>
        <begin position="655"/>
        <end position="721"/>
    </location>
</feature>
<feature type="compositionally biased region" description="Polar residues" evidence="13">
    <location>
        <begin position="730"/>
        <end position="740"/>
    </location>
</feature>
<organism evidence="16">
    <name type="scientific">Schizophyllum commune (strain H4-8 / FGSC 9210)</name>
    <name type="common">Split gill fungus</name>
    <dbReference type="NCBI Taxonomy" id="578458"/>
    <lineage>
        <taxon>Eukaryota</taxon>
        <taxon>Fungi</taxon>
        <taxon>Dikarya</taxon>
        <taxon>Basidiomycota</taxon>
        <taxon>Agaricomycotina</taxon>
        <taxon>Agaricomycetes</taxon>
        <taxon>Agaricomycetidae</taxon>
        <taxon>Agaricales</taxon>
        <taxon>Schizophyllaceae</taxon>
        <taxon>Schizophyllum</taxon>
    </lineage>
</organism>
<dbReference type="GO" id="GO:0003697">
    <property type="term" value="F:single-stranded DNA binding"/>
    <property type="evidence" value="ECO:0007669"/>
    <property type="project" value="TreeGrafter"/>
</dbReference>
<evidence type="ECO:0000313" key="15">
    <source>
        <dbReference type="EMBL" id="EFI99642.1"/>
    </source>
</evidence>
<keyword evidence="11" id="KW-0539">Nucleus</keyword>
<dbReference type="eggNOG" id="KOG0250">
    <property type="taxonomic scope" value="Eukaryota"/>
</dbReference>
<evidence type="ECO:0000256" key="5">
    <source>
        <dbReference type="ARBA" id="ARBA00022741"/>
    </source>
</evidence>
<keyword evidence="5" id="KW-0547">Nucleotide-binding</keyword>
<dbReference type="GO" id="GO:0005634">
    <property type="term" value="C:nucleus"/>
    <property type="evidence" value="ECO:0007669"/>
    <property type="project" value="UniProtKB-SubCell"/>
</dbReference>
<evidence type="ECO:0000256" key="10">
    <source>
        <dbReference type="ARBA" id="ARBA00023204"/>
    </source>
</evidence>
<feature type="coiled-coil region" evidence="12">
    <location>
        <begin position="446"/>
        <end position="522"/>
    </location>
</feature>
<comment type="similarity">
    <text evidence="3">Belongs to the SMC family. SMC6 subfamily.</text>
</comment>
<reference evidence="15 16" key="1">
    <citation type="journal article" date="2010" name="Nat. Biotechnol.">
        <title>Genome sequence of the model mushroom Schizophyllum commune.</title>
        <authorList>
            <person name="Ohm R.A."/>
            <person name="de Jong J.F."/>
            <person name="Lugones L.G."/>
            <person name="Aerts A."/>
            <person name="Kothe E."/>
            <person name="Stajich J.E."/>
            <person name="de Vries R.P."/>
            <person name="Record E."/>
            <person name="Levasseur A."/>
            <person name="Baker S.E."/>
            <person name="Bartholomew K.A."/>
            <person name="Coutinho P.M."/>
            <person name="Erdmann S."/>
            <person name="Fowler T.J."/>
            <person name="Gathman A.C."/>
            <person name="Lombard V."/>
            <person name="Henrissat B."/>
            <person name="Knabe N."/>
            <person name="Kuees U."/>
            <person name="Lilly W.W."/>
            <person name="Lindquist E."/>
            <person name="Lucas S."/>
            <person name="Magnuson J.K."/>
            <person name="Piumi F."/>
            <person name="Raudaskoski M."/>
            <person name="Salamov A."/>
            <person name="Schmutz J."/>
            <person name="Schwarze F.W.M.R."/>
            <person name="vanKuyk P.A."/>
            <person name="Horton J.S."/>
            <person name="Grigoriev I.V."/>
            <person name="Woesten H.A.B."/>
        </authorList>
    </citation>
    <scope>NUCLEOTIDE SEQUENCE [LARGE SCALE GENOMIC DNA]</scope>
    <source>
        <strain evidence="16">H4-8 / FGSC 9210</strain>
    </source>
</reference>
<keyword evidence="7" id="KW-0067">ATP-binding</keyword>
<dbReference type="Pfam" id="PF02463">
    <property type="entry name" value="SMC_N"/>
    <property type="match status" value="1"/>
</dbReference>
<evidence type="ECO:0000256" key="6">
    <source>
        <dbReference type="ARBA" id="ARBA00022763"/>
    </source>
</evidence>
<dbReference type="PANTHER" id="PTHR19306:SF6">
    <property type="entry name" value="STRUCTURAL MAINTENANCE OF CHROMOSOMES PROTEIN 6"/>
    <property type="match status" value="1"/>
</dbReference>
<protein>
    <recommendedName>
        <fullName evidence="14">RecF/RecN/SMC N-terminal domain-containing protein</fullName>
    </recommendedName>
</protein>
<dbReference type="InParanoid" id="D8PXB7"/>
<dbReference type="InterPro" id="IPR003395">
    <property type="entry name" value="RecF/RecN/SMC_N"/>
</dbReference>
<dbReference type="GO" id="GO:0003684">
    <property type="term" value="F:damaged DNA binding"/>
    <property type="evidence" value="ECO:0007669"/>
    <property type="project" value="TreeGrafter"/>
</dbReference>
<feature type="region of interest" description="Disordered" evidence="13">
    <location>
        <begin position="723"/>
        <end position="771"/>
    </location>
</feature>
<dbReference type="AlphaFoldDB" id="D8PXB7"/>
<dbReference type="STRING" id="578458.D8PXB7"/>
<evidence type="ECO:0000259" key="14">
    <source>
        <dbReference type="Pfam" id="PF02463"/>
    </source>
</evidence>
<dbReference type="Gene3D" id="1.10.287.1490">
    <property type="match status" value="1"/>
</dbReference>
<keyword evidence="10" id="KW-0234">DNA repair</keyword>
<dbReference type="FunCoup" id="D8PXB7">
    <property type="interactions" value="510"/>
</dbReference>
<feature type="domain" description="RecF/RecN/SMC N-terminal" evidence="14">
    <location>
        <begin position="101"/>
        <end position="1082"/>
    </location>
</feature>
<dbReference type="Proteomes" id="UP000007431">
    <property type="component" value="Unassembled WGS sequence"/>
</dbReference>
<evidence type="ECO:0000256" key="1">
    <source>
        <dbReference type="ARBA" id="ARBA00004123"/>
    </source>
</evidence>
<evidence type="ECO:0000256" key="11">
    <source>
        <dbReference type="ARBA" id="ARBA00023242"/>
    </source>
</evidence>
<dbReference type="InterPro" id="IPR027417">
    <property type="entry name" value="P-loop_NTPase"/>
</dbReference>
<feature type="coiled-coil region" evidence="12">
    <location>
        <begin position="840"/>
        <end position="947"/>
    </location>
</feature>
<sequence length="1107" mass="126034">MAPKRRVVDDEDEEVKHAEASPPATKRARTSVKGEGSSTQAHHAKPEDDDDENFDVGDAVTPPTQNIDDEDFEAQMQAKIRASIEKRHNHTAGIAEHGIIEFIEMSQFMCHKLLSFNFGPQINFIIGHNGSGKSAVLSAITVALGGKTASTGRGAGLKSFIREGQSVAEVTIMLKNQGDEAYKPQEYGKSIVITRRFTKDGNSSYKIKSKDGRVISTKKDELSAICDHMGIQVDNPLNVLTQDAARQFLSAANPQDKYKFFLKGTQLQQLSEEYELCLENIHQTSKILAAKKEALPDLQQHLTEVSAKFEEAKRARDQKKKIDELKKEKAWAHVKTKELELEAKLEEVQRAERKLPKIIERLQEIEVEFEAAGQGIVECKQQLEAAGNVEPLEQERRAVHAKLREKKSEMDSIKDDIKGINTAMTAVNTQIRNFDKQIADEHKRMAADTQAKRQMILDQIEQVKAELDAAGERVDDLTNQANEARRQAEKAKARGMDLQGRQSQLKTEIQNCDAELDRAKRAHHDQFVNYGREIQRVVQEVERAQWYGERPIGPIGRYVKAKDPRKWGILLSWQLRGVLDAFVVTDQRDRKQMQSILSRYGNDRTMIIITERDIFDYSNGEPPEGILTVLRALEITDEFVVRVLINHSSIERMILTDTRREADQLLRTLHGAQRAWTLDNFAVSTFGGAIQHQKSQLEAEYQALQQQIQQFQNEYNHARRAEETAHRLHQSQLRQASTARRQADGRLAGLRAQAEQEDQTSDIGALQAGKQTAEDEKSRLLEQFEDVKQQEATVEAELLELTVQQNTLRDEIERLSRGSQGVRLQMEALAEKRVKLGSDREHFEAKRAEAQAHVDALKEVAEVLETEFKSWTEKALEYCPRVENPRKVAEIERSIQAMSTALKERERRHGKSVEEMTVEVNKAQQKVNELKNDLKAMNRLNKQLKASLSQRLVKWQEFRRHIALRCKYVFQYHLSQRGYYGKVIFDHEQGTLSLKVQTDDQAIKKAAGGNRDKDPRVLSGGEKSFSTICLLLSLWESIGCPLRCLDEFDVFMDAVNRRISMKMMIDTANTSDRKQYILITPQDMGNVSITDSVKVHRMSDPERRAVN</sequence>
<evidence type="ECO:0000256" key="2">
    <source>
        <dbReference type="ARBA" id="ARBA00004286"/>
    </source>
</evidence>
<dbReference type="GO" id="GO:0005524">
    <property type="term" value="F:ATP binding"/>
    <property type="evidence" value="ECO:0007669"/>
    <property type="project" value="UniProtKB-KW"/>
</dbReference>
<dbReference type="SUPFAM" id="SSF52540">
    <property type="entry name" value="P-loop containing nucleoside triphosphate hydrolases"/>
    <property type="match status" value="1"/>
</dbReference>
<keyword evidence="4" id="KW-0158">Chromosome</keyword>
<dbReference type="Gene3D" id="3.40.50.300">
    <property type="entry name" value="P-loop containing nucleotide triphosphate hydrolases"/>
    <property type="match status" value="2"/>
</dbReference>
<comment type="subcellular location">
    <subcellularLocation>
        <location evidence="2">Chromosome</location>
    </subcellularLocation>
    <subcellularLocation>
        <location evidence="1">Nucleus</location>
    </subcellularLocation>
</comment>
<feature type="region of interest" description="Disordered" evidence="13">
    <location>
        <begin position="1"/>
        <end position="70"/>
    </location>
</feature>
<evidence type="ECO:0000256" key="7">
    <source>
        <dbReference type="ARBA" id="ARBA00022840"/>
    </source>
</evidence>
<evidence type="ECO:0000256" key="13">
    <source>
        <dbReference type="SAM" id="MobiDB-lite"/>
    </source>
</evidence>
<feature type="coiled-coil region" evidence="12">
    <location>
        <begin position="308"/>
        <end position="368"/>
    </location>
</feature>
<dbReference type="HOGENOM" id="CLU_009063_0_0_1"/>
<evidence type="ECO:0000256" key="4">
    <source>
        <dbReference type="ARBA" id="ARBA00022454"/>
    </source>
</evidence>
<evidence type="ECO:0000256" key="9">
    <source>
        <dbReference type="ARBA" id="ARBA00023172"/>
    </source>
</evidence>
<gene>
    <name evidence="15" type="ORF">SCHCODRAFT_81772</name>
</gene>
<dbReference type="OMA" id="MCHDHFY"/>
<keyword evidence="6" id="KW-0227">DNA damage</keyword>
<name>D8PXB7_SCHCM</name>
<proteinExistence type="inferred from homology"/>
<evidence type="ECO:0000256" key="3">
    <source>
        <dbReference type="ARBA" id="ARBA00006793"/>
    </source>
</evidence>
<keyword evidence="8 12" id="KW-0175">Coiled coil</keyword>